<dbReference type="InterPro" id="IPR044746">
    <property type="entry name" value="ABCC_6TM_D1"/>
</dbReference>
<dbReference type="FunFam" id="1.20.1560.10:FF:000066">
    <property type="entry name" value="ABC multidrug transporter (Eurofung)"/>
    <property type="match status" value="1"/>
</dbReference>
<feature type="transmembrane region" description="Helical" evidence="11">
    <location>
        <begin position="516"/>
        <end position="537"/>
    </location>
</feature>
<comment type="subcellular location">
    <subcellularLocation>
        <location evidence="1">Cell membrane</location>
        <topology evidence="1">Multi-pass membrane protein</topology>
    </subcellularLocation>
</comment>
<dbReference type="InterPro" id="IPR027417">
    <property type="entry name" value="P-loop_NTPase"/>
</dbReference>
<dbReference type="CDD" id="cd18580">
    <property type="entry name" value="ABC_6TM_ABCC_D2"/>
    <property type="match status" value="1"/>
</dbReference>
<proteinExistence type="inferred from homology"/>
<comment type="similarity">
    <text evidence="2">Belongs to the ABC transporter superfamily. ABCC family. Conjugate transporter (TC 3.A.1.208) subfamily.</text>
</comment>
<reference evidence="14 15" key="1">
    <citation type="journal article" date="2013" name="BMC Genomics">
        <title>Genomics-driven discovery of the pneumocandin biosynthetic gene cluster in the fungus Glarea lozoyensis.</title>
        <authorList>
            <person name="Chen L."/>
            <person name="Yue Q."/>
            <person name="Zhang X."/>
            <person name="Xiang M."/>
            <person name="Wang C."/>
            <person name="Li S."/>
            <person name="Che Y."/>
            <person name="Ortiz-Lopez F.J."/>
            <person name="Bills G.F."/>
            <person name="Liu X."/>
            <person name="An Z."/>
        </authorList>
    </citation>
    <scope>NUCLEOTIDE SEQUENCE [LARGE SCALE GENOMIC DNA]</scope>
    <source>
        <strain evidence="15">ATCC 20868 / MF5171</strain>
    </source>
</reference>
<evidence type="ECO:0000256" key="8">
    <source>
        <dbReference type="ARBA" id="ARBA00022989"/>
    </source>
</evidence>
<dbReference type="InterPro" id="IPR003439">
    <property type="entry name" value="ABC_transporter-like_ATP-bd"/>
</dbReference>
<feature type="transmembrane region" description="Helical" evidence="11">
    <location>
        <begin position="1105"/>
        <end position="1134"/>
    </location>
</feature>
<dbReference type="EMBL" id="KE145365">
    <property type="protein sequence ID" value="EPE30093.1"/>
    <property type="molecule type" value="Genomic_DNA"/>
</dbReference>
<dbReference type="Pfam" id="PF00664">
    <property type="entry name" value="ABC_membrane"/>
    <property type="match status" value="1"/>
</dbReference>
<keyword evidence="4" id="KW-1003">Cell membrane</keyword>
<sequence>MASNTTDFIYGQHVFGPAMPDQFDFTSLFENYFFSIVPSAILFLVLPFRLRSLQNRSKKVSRSLLHSNKLVFLAIFTAFQAAVLVLYAVNLKIRDLTTLVAASLVFTDALGLCFLSHAEHVRTLTPSTIINSYLFFTLLFDLARTRTLWIQSAPKPLTAVFTATTVVKFGIAVIESIEKRDILLFQDQHSSPEATSGIYSRSFFWWLNGIMRLGFRQVIKLSDLFAMSNEVSSKVLSKRAQVSWDIGNQIRSNALFWSTLKATRYHMALCVFPRLCIIGFRFAQPFILSRTVNFVNSTDSNNIGWGLTAAFGIVLAGKAVATGSYYHMTYRFITSIRGSLVGIIYTKTVNLSVIALDESAAVTLMSNDAEVICQAFQNIHEIWAVPIELAIAAWLLQRQLGVVFLAPMVVACVSTLCIFWLSRFFGGAQKIWNEGIQTRIDVTTSATKMLGFVDKLTELLQGLRIKELQLAGLFRRLLVASEFFTNSMTITAPMVTFVVFVLVARSTGEQLTTAQAYTTLSLLALLANPITLLLRAVPTLNSALSSFNRIQSFLETDSLQRHILPLNPRPDLDVTDATPEHLGFQGGGGIELRNRGSEDGSNSTVMDVRNASFSWSYEAAPVVHDVSFSIRRGDITFIVGPVGCGKSTLLKGLMSETPSSKGFVYSNCPEVAFVDQTPWVQNITIRRNILGQSIFDEPWYSEVIRACALDQDIANMPNTDDTIVGSQGISLSGGQKQRLTLARAIYAKKELIIIDDAFSGLDAETEETVFVKILGKQGLLKYLNATVVLVTHAIHRAPYADHIIALDSSGHISEQGNFEELIKAGGYVQSLAVNHKFDNGTEALDLEELTAEPRNDITATAAASNDDSVPLNGELSTYKYYFASIGWSRSCLSFGLAISSIVLTKSTELLLTYWTGSVAEHGNEVNNFYVGVYGLLSASATILFTCGCYHFFLSVVPTSAETLHARLLRAVMSAPLHFFTSTDTGTTTNRFSQDMTIVDSELPFALIDFVTSMAQTVMSAILMCLSAGYFTLTMPPVIFVVWVIQKFYLRTSRQVRILDLEAKSPLYSHFIESLSGLVTIRAFGWREDFIQQNLVLLDNSQKPYYLLWCIQRWLGLVLDLMVSGLAVILMVLVVKLQDSIDPGHVGLALLNVIGFGESLVLNVRQWTALETSIGAIGRLKTFEEITPNENLPCETQLVAGDWPPSGKVELKDLSASFTQFGKPILQHINMTIQPGEKIGICGRSGSGKSSLIMTLFRMLEIAPESSILIDGVDITKIPRQAVRSRLNAIPQDPFFMKGSIRLNASPESLHSDEEISQALQKVQLWDIVESKGGLDTELHAEFFSHGQRQLFCLARAILRKSSIVVLDEVSSSVDITTDILMQRVIREEFAGSTIIAIAHRLDTIFDFDKVAVLSEGQLVEFDSPQVLLEQPSAFRELYNS</sequence>
<name>S3DUI7_GLAL2</name>
<evidence type="ECO:0000256" key="1">
    <source>
        <dbReference type="ARBA" id="ARBA00004651"/>
    </source>
</evidence>
<dbReference type="FunFam" id="1.20.1560.10:FF:000055">
    <property type="entry name" value="ABC multidrug transporter (Eurofung)"/>
    <property type="match status" value="1"/>
</dbReference>
<dbReference type="CDD" id="cd03244">
    <property type="entry name" value="ABCC_MRP_domain2"/>
    <property type="match status" value="1"/>
</dbReference>
<protein>
    <submittedName>
        <fullName evidence="14">ABC transporter transmembrane region</fullName>
    </submittedName>
</protein>
<dbReference type="GeneID" id="19471856"/>
<keyword evidence="6" id="KW-0547">Nucleotide-binding</keyword>
<evidence type="ECO:0000256" key="5">
    <source>
        <dbReference type="ARBA" id="ARBA00022692"/>
    </source>
</evidence>
<gene>
    <name evidence="14" type="ORF">GLAREA_12816</name>
</gene>
<dbReference type="InterPro" id="IPR003593">
    <property type="entry name" value="AAA+_ATPase"/>
</dbReference>
<feature type="transmembrane region" description="Helical" evidence="11">
    <location>
        <begin position="303"/>
        <end position="321"/>
    </location>
</feature>
<dbReference type="FunFam" id="3.40.50.300:FF:000838">
    <property type="entry name" value="ABC multidrug transporter (Eurofung)"/>
    <property type="match status" value="1"/>
</dbReference>
<dbReference type="CDD" id="cd03250">
    <property type="entry name" value="ABCC_MRP_domain1"/>
    <property type="match status" value="1"/>
</dbReference>
<evidence type="ECO:0000313" key="15">
    <source>
        <dbReference type="Proteomes" id="UP000016922"/>
    </source>
</evidence>
<dbReference type="PANTHER" id="PTHR24223:SF269">
    <property type="entry name" value="ABC MULTIDRUG TRANSPORTER (EUROFUNG)-RELATED"/>
    <property type="match status" value="1"/>
</dbReference>
<dbReference type="GO" id="GO:0016887">
    <property type="term" value="F:ATP hydrolysis activity"/>
    <property type="evidence" value="ECO:0007669"/>
    <property type="project" value="InterPro"/>
</dbReference>
<dbReference type="Proteomes" id="UP000016922">
    <property type="component" value="Unassembled WGS sequence"/>
</dbReference>
<dbReference type="RefSeq" id="XP_008082770.1">
    <property type="nucleotide sequence ID" value="XM_008084579.1"/>
</dbReference>
<dbReference type="InterPro" id="IPR011527">
    <property type="entry name" value="ABC1_TM_dom"/>
</dbReference>
<feature type="domain" description="ABC transmembrane type-1" evidence="13">
    <location>
        <begin position="275"/>
        <end position="542"/>
    </location>
</feature>
<evidence type="ECO:0000256" key="6">
    <source>
        <dbReference type="ARBA" id="ARBA00022741"/>
    </source>
</evidence>
<feature type="transmembrane region" description="Helical" evidence="11">
    <location>
        <begin position="483"/>
        <end position="504"/>
    </location>
</feature>
<dbReference type="SUPFAM" id="SSF90123">
    <property type="entry name" value="ABC transporter transmembrane region"/>
    <property type="match status" value="2"/>
</dbReference>
<dbReference type="Gene3D" id="3.40.50.300">
    <property type="entry name" value="P-loop containing nucleotide triphosphate hydrolases"/>
    <property type="match status" value="2"/>
</dbReference>
<dbReference type="KEGG" id="glz:GLAREA_12816"/>
<dbReference type="InterPro" id="IPR044726">
    <property type="entry name" value="ABCC_6TM_D2"/>
</dbReference>
<accession>S3DUI7</accession>
<dbReference type="eggNOG" id="KOG0054">
    <property type="taxonomic scope" value="Eukaryota"/>
</dbReference>
<dbReference type="OrthoDB" id="6500128at2759"/>
<feature type="domain" description="ABC transmembrane type-1" evidence="13">
    <location>
        <begin position="896"/>
        <end position="1171"/>
    </location>
</feature>
<dbReference type="SMART" id="SM00382">
    <property type="entry name" value="AAA"/>
    <property type="match status" value="2"/>
</dbReference>
<evidence type="ECO:0000256" key="2">
    <source>
        <dbReference type="ARBA" id="ARBA00009726"/>
    </source>
</evidence>
<dbReference type="Gene3D" id="1.20.1560.10">
    <property type="entry name" value="ABC transporter type 1, transmembrane domain"/>
    <property type="match status" value="2"/>
</dbReference>
<keyword evidence="7" id="KW-0067">ATP-binding</keyword>
<evidence type="ECO:0000256" key="3">
    <source>
        <dbReference type="ARBA" id="ARBA00022448"/>
    </source>
</evidence>
<organism evidence="14 15">
    <name type="scientific">Glarea lozoyensis (strain ATCC 20868 / MF5171)</name>
    <dbReference type="NCBI Taxonomy" id="1116229"/>
    <lineage>
        <taxon>Eukaryota</taxon>
        <taxon>Fungi</taxon>
        <taxon>Dikarya</taxon>
        <taxon>Ascomycota</taxon>
        <taxon>Pezizomycotina</taxon>
        <taxon>Leotiomycetes</taxon>
        <taxon>Helotiales</taxon>
        <taxon>Helotiaceae</taxon>
        <taxon>Glarea</taxon>
    </lineage>
</organism>
<evidence type="ECO:0000256" key="9">
    <source>
        <dbReference type="ARBA" id="ARBA00023136"/>
    </source>
</evidence>
<keyword evidence="3" id="KW-0813">Transport</keyword>
<dbReference type="InterPro" id="IPR050173">
    <property type="entry name" value="ABC_transporter_C-like"/>
</dbReference>
<dbReference type="GO" id="GO:0140359">
    <property type="term" value="F:ABC-type transporter activity"/>
    <property type="evidence" value="ECO:0007669"/>
    <property type="project" value="InterPro"/>
</dbReference>
<dbReference type="Pfam" id="PF00005">
    <property type="entry name" value="ABC_tran"/>
    <property type="match status" value="2"/>
</dbReference>
<evidence type="ECO:0000259" key="12">
    <source>
        <dbReference type="PROSITE" id="PS50893"/>
    </source>
</evidence>
<dbReference type="GO" id="GO:0005524">
    <property type="term" value="F:ATP binding"/>
    <property type="evidence" value="ECO:0007669"/>
    <property type="project" value="UniProtKB-KW"/>
</dbReference>
<dbReference type="FunFam" id="3.40.50.300:FF:001854">
    <property type="entry name" value="ABC multidrug transporter (Eurofung)"/>
    <property type="match status" value="1"/>
</dbReference>
<dbReference type="InterPro" id="IPR036640">
    <property type="entry name" value="ABC1_TM_sf"/>
</dbReference>
<feature type="transmembrane region" description="Helical" evidence="11">
    <location>
        <begin position="70"/>
        <end position="90"/>
    </location>
</feature>
<dbReference type="InterPro" id="IPR017871">
    <property type="entry name" value="ABC_transporter-like_CS"/>
</dbReference>
<keyword evidence="15" id="KW-1185">Reference proteome</keyword>
<keyword evidence="5 11" id="KW-0812">Transmembrane</keyword>
<dbReference type="CDD" id="cd18579">
    <property type="entry name" value="ABC_6TM_ABCC_D1"/>
    <property type="match status" value="1"/>
</dbReference>
<feature type="transmembrane region" description="Helical" evidence="11">
    <location>
        <begin position="32"/>
        <end position="50"/>
    </location>
</feature>
<evidence type="ECO:0000256" key="7">
    <source>
        <dbReference type="ARBA" id="ARBA00022840"/>
    </source>
</evidence>
<keyword evidence="8 11" id="KW-1133">Transmembrane helix</keyword>
<feature type="transmembrane region" description="Helical" evidence="11">
    <location>
        <begin position="1020"/>
        <end position="1044"/>
    </location>
</feature>
<dbReference type="PANTHER" id="PTHR24223">
    <property type="entry name" value="ATP-BINDING CASSETTE SUB-FAMILY C"/>
    <property type="match status" value="1"/>
</dbReference>
<dbReference type="PROSITE" id="PS50893">
    <property type="entry name" value="ABC_TRANSPORTER_2"/>
    <property type="match status" value="2"/>
</dbReference>
<evidence type="ECO:0000256" key="10">
    <source>
        <dbReference type="ARBA" id="ARBA00023180"/>
    </source>
</evidence>
<feature type="transmembrane region" description="Helical" evidence="11">
    <location>
        <begin position="265"/>
        <end position="283"/>
    </location>
</feature>
<feature type="transmembrane region" description="Helical" evidence="11">
    <location>
        <begin position="96"/>
        <end position="115"/>
    </location>
</feature>
<evidence type="ECO:0000256" key="11">
    <source>
        <dbReference type="SAM" id="Phobius"/>
    </source>
</evidence>
<dbReference type="SUPFAM" id="SSF52540">
    <property type="entry name" value="P-loop containing nucleoside triphosphate hydrolases"/>
    <property type="match status" value="2"/>
</dbReference>
<dbReference type="OMA" id="YPRYQNA"/>
<dbReference type="HOGENOM" id="CLU_000604_27_5_1"/>
<evidence type="ECO:0000313" key="14">
    <source>
        <dbReference type="EMBL" id="EPE30093.1"/>
    </source>
</evidence>
<feature type="domain" description="ABC transporter" evidence="12">
    <location>
        <begin position="1208"/>
        <end position="1440"/>
    </location>
</feature>
<dbReference type="PROSITE" id="PS00211">
    <property type="entry name" value="ABC_TRANSPORTER_1"/>
    <property type="match status" value="2"/>
</dbReference>
<evidence type="ECO:0000259" key="13">
    <source>
        <dbReference type="PROSITE" id="PS50929"/>
    </source>
</evidence>
<keyword evidence="9 11" id="KW-0472">Membrane</keyword>
<evidence type="ECO:0000256" key="4">
    <source>
        <dbReference type="ARBA" id="ARBA00022475"/>
    </source>
</evidence>
<dbReference type="InterPro" id="IPR056227">
    <property type="entry name" value="TMD0_ABC"/>
</dbReference>
<feature type="domain" description="ABC transporter" evidence="12">
    <location>
        <begin position="608"/>
        <end position="834"/>
    </location>
</feature>
<keyword evidence="10" id="KW-0325">Glycoprotein</keyword>
<dbReference type="GO" id="GO:0005886">
    <property type="term" value="C:plasma membrane"/>
    <property type="evidence" value="ECO:0007669"/>
    <property type="project" value="UniProtKB-SubCell"/>
</dbReference>
<feature type="transmembrane region" description="Helical" evidence="11">
    <location>
        <begin position="400"/>
        <end position="421"/>
    </location>
</feature>
<dbReference type="Pfam" id="PF24357">
    <property type="entry name" value="TMD0_ABC"/>
    <property type="match status" value="1"/>
</dbReference>
<dbReference type="PROSITE" id="PS50929">
    <property type="entry name" value="ABC_TM1F"/>
    <property type="match status" value="2"/>
</dbReference>